<dbReference type="InterPro" id="IPR041679">
    <property type="entry name" value="DNA2/NAM7-like_C"/>
</dbReference>
<evidence type="ECO:0000259" key="2">
    <source>
        <dbReference type="Pfam" id="PF13087"/>
    </source>
</evidence>
<evidence type="ECO:0000313" key="3">
    <source>
        <dbReference type="EMBL" id="KIJ05050.1"/>
    </source>
</evidence>
<evidence type="ECO:0000259" key="1">
    <source>
        <dbReference type="Pfam" id="PF13086"/>
    </source>
</evidence>
<dbReference type="PANTHER" id="PTHR10887">
    <property type="entry name" value="DNA2/NAM7 HELICASE FAMILY"/>
    <property type="match status" value="1"/>
</dbReference>
<accession>A0A0C9ST02</accession>
<dbReference type="InterPro" id="IPR041677">
    <property type="entry name" value="DNA2/NAM7_AAA_11"/>
</dbReference>
<keyword evidence="4" id="KW-1185">Reference proteome</keyword>
<reference evidence="4" key="2">
    <citation type="submission" date="2015-01" db="EMBL/GenBank/DDBJ databases">
        <title>Evolutionary Origins and Diversification of the Mycorrhizal Mutualists.</title>
        <authorList>
            <consortium name="DOE Joint Genome Institute"/>
            <consortium name="Mycorrhizal Genomics Consortium"/>
            <person name="Kohler A."/>
            <person name="Kuo A."/>
            <person name="Nagy L.G."/>
            <person name="Floudas D."/>
            <person name="Copeland A."/>
            <person name="Barry K.W."/>
            <person name="Cichocki N."/>
            <person name="Veneault-Fourrey C."/>
            <person name="LaButti K."/>
            <person name="Lindquist E.A."/>
            <person name="Lipzen A."/>
            <person name="Lundell T."/>
            <person name="Morin E."/>
            <person name="Murat C."/>
            <person name="Riley R."/>
            <person name="Ohm R."/>
            <person name="Sun H."/>
            <person name="Tunlid A."/>
            <person name="Henrissat B."/>
            <person name="Grigoriev I.V."/>
            <person name="Hibbett D.S."/>
            <person name="Martin F."/>
        </authorList>
    </citation>
    <scope>NUCLEOTIDE SEQUENCE [LARGE SCALE GENOMIC DNA]</scope>
    <source>
        <strain evidence="4">ATCC 200175</strain>
    </source>
</reference>
<dbReference type="SUPFAM" id="SSF52540">
    <property type="entry name" value="P-loop containing nucleoside triphosphate hydrolases"/>
    <property type="match status" value="1"/>
</dbReference>
<feature type="non-terminal residue" evidence="3">
    <location>
        <position position="1"/>
    </location>
</feature>
<reference evidence="3 4" key="1">
    <citation type="submission" date="2014-06" db="EMBL/GenBank/DDBJ databases">
        <authorList>
            <consortium name="DOE Joint Genome Institute"/>
            <person name="Kuo A."/>
            <person name="Kohler A."/>
            <person name="Nagy L.G."/>
            <person name="Floudas D."/>
            <person name="Copeland A."/>
            <person name="Barry K.W."/>
            <person name="Cichocki N."/>
            <person name="Veneault-Fourrey C."/>
            <person name="LaButti K."/>
            <person name="Lindquist E.A."/>
            <person name="Lipzen A."/>
            <person name="Lundell T."/>
            <person name="Morin E."/>
            <person name="Murat C."/>
            <person name="Sun H."/>
            <person name="Tunlid A."/>
            <person name="Henrissat B."/>
            <person name="Grigoriev I.V."/>
            <person name="Hibbett D.S."/>
            <person name="Martin F."/>
            <person name="Nordberg H.P."/>
            <person name="Cantor M.N."/>
            <person name="Hua S.X."/>
        </authorList>
    </citation>
    <scope>NUCLEOTIDE SEQUENCE [LARGE SCALE GENOMIC DNA]</scope>
    <source>
        <strain evidence="3 4">ATCC 200175</strain>
    </source>
</reference>
<protein>
    <recommendedName>
        <fullName evidence="5">RNA helicase</fullName>
    </recommendedName>
</protein>
<feature type="domain" description="DNA2/NAM7 helicase-like C-terminal" evidence="2">
    <location>
        <begin position="502"/>
        <end position="636"/>
    </location>
</feature>
<dbReference type="AlphaFoldDB" id="A0A0C9ST02"/>
<dbReference type="Proteomes" id="UP000053647">
    <property type="component" value="Unassembled WGS sequence"/>
</dbReference>
<dbReference type="GO" id="GO:0004386">
    <property type="term" value="F:helicase activity"/>
    <property type="evidence" value="ECO:0007669"/>
    <property type="project" value="InterPro"/>
</dbReference>
<dbReference type="InterPro" id="IPR047187">
    <property type="entry name" value="SF1_C_Upf1"/>
</dbReference>
<dbReference type="InterPro" id="IPR027417">
    <property type="entry name" value="P-loop_NTPase"/>
</dbReference>
<dbReference type="HOGENOM" id="CLU_411663_0_0_1"/>
<name>A0A0C9ST02_PAXIN</name>
<dbReference type="InterPro" id="IPR045055">
    <property type="entry name" value="DNA2/NAM7-like"/>
</dbReference>
<evidence type="ECO:0008006" key="5">
    <source>
        <dbReference type="Google" id="ProtNLM"/>
    </source>
</evidence>
<gene>
    <name evidence="3" type="ORF">PAXINDRAFT_93963</name>
</gene>
<dbReference type="CDD" id="cd17936">
    <property type="entry name" value="EEXXEc_NFX1"/>
    <property type="match status" value="1"/>
</dbReference>
<dbReference type="Pfam" id="PF13086">
    <property type="entry name" value="AAA_11"/>
    <property type="match status" value="1"/>
</dbReference>
<dbReference type="OrthoDB" id="2423195at2759"/>
<sequence length="667" mass="74598">MLVCHRDFPQLKGIKDHDDRRDYLMKDHTGSKILRHQSLACLIADGDVVCFATVVRVEDLLAEDPPVVVLQLEGEASTSKTLLRLSTTKNIQLLQIDTAIFAYEPVLKALRNMQLVPLSDEILFWEDGDDLQGPTIEANEVTKALWMDPSTNLQSVLHTAKSIQLDGSQADSLLAGLQQRVSLIQGPPGTGKSFIGALLAKALHDHTSQTILVVCYTNHALDQFLTDLIDIGIVADSIVRIGGRASASVQHLTLQSQKRPGHTRSKAEWTLIDQTKSQSGFLETRLQNSFKALMNAENTITFDDILTHMEFDEPEFWEAFRVPLAPDGSQFVGKKGKPIKEDFLMWQWSKGWDAGMFKHARNVQDAAQIWSMDLPSREALLAKWKCDIMKDLVTDICAVGRDYNTAQDELTRKFGDSTVAFLKEKRIIGCTTTGAAKYAEDLAAVSPDVLLVEEAGEILESHVLTALGSKTNQMILIGDHKQLRPKVNNYQLTVEKEEGYDLNRSLFERLVLKDFPHQTLSTQHRMRPEISAFIRALTYPELVDHSNTLNRPDIRGVQSNVVFVDHSRPEDVETRITDRGDVEATSSKQNTYEVEMVVKIVRYLKQQGYKSENMVVLTPYLGQLCKLRDTLKNDAVLNDLDANDLQKAGLLAPVATQASQQGIRLAT</sequence>
<dbReference type="CDD" id="cd18808">
    <property type="entry name" value="SF1_C_Upf1"/>
    <property type="match status" value="1"/>
</dbReference>
<dbReference type="Pfam" id="PF13087">
    <property type="entry name" value="AAA_12"/>
    <property type="match status" value="1"/>
</dbReference>
<dbReference type="Gene3D" id="3.40.50.300">
    <property type="entry name" value="P-loop containing nucleotide triphosphate hydrolases"/>
    <property type="match status" value="3"/>
</dbReference>
<dbReference type="EMBL" id="KN821293">
    <property type="protein sequence ID" value="KIJ05050.1"/>
    <property type="molecule type" value="Genomic_DNA"/>
</dbReference>
<feature type="domain" description="DNA2/NAM7 helicase helicase" evidence="1">
    <location>
        <begin position="164"/>
        <end position="487"/>
    </location>
</feature>
<dbReference type="PANTHER" id="PTHR10887:SF341">
    <property type="entry name" value="NFX1-TYPE ZINC FINGER-CONTAINING PROTEIN 1"/>
    <property type="match status" value="1"/>
</dbReference>
<dbReference type="GO" id="GO:0031380">
    <property type="term" value="C:nuclear RNA-directed RNA polymerase complex"/>
    <property type="evidence" value="ECO:0007669"/>
    <property type="project" value="TreeGrafter"/>
</dbReference>
<evidence type="ECO:0000313" key="4">
    <source>
        <dbReference type="Proteomes" id="UP000053647"/>
    </source>
</evidence>
<proteinExistence type="predicted"/>
<organism evidence="3 4">
    <name type="scientific">Paxillus involutus ATCC 200175</name>
    <dbReference type="NCBI Taxonomy" id="664439"/>
    <lineage>
        <taxon>Eukaryota</taxon>
        <taxon>Fungi</taxon>
        <taxon>Dikarya</taxon>
        <taxon>Basidiomycota</taxon>
        <taxon>Agaricomycotina</taxon>
        <taxon>Agaricomycetes</taxon>
        <taxon>Agaricomycetidae</taxon>
        <taxon>Boletales</taxon>
        <taxon>Paxilineae</taxon>
        <taxon>Paxillaceae</taxon>
        <taxon>Paxillus</taxon>
    </lineage>
</organism>
<dbReference type="GO" id="GO:0031048">
    <property type="term" value="P:regulatory ncRNA-mediated heterochromatin formation"/>
    <property type="evidence" value="ECO:0007669"/>
    <property type="project" value="TreeGrafter"/>
</dbReference>